<dbReference type="Proteomes" id="UP000024329">
    <property type="component" value="Unassembled WGS sequence"/>
</dbReference>
<evidence type="ECO:0000313" key="2">
    <source>
        <dbReference type="EMBL" id="EZP84810.1"/>
    </source>
</evidence>
<feature type="region of interest" description="Disordered" evidence="1">
    <location>
        <begin position="117"/>
        <end position="141"/>
    </location>
</feature>
<reference evidence="2 3" key="1">
    <citation type="submission" date="2014-03" db="EMBL/GenBank/DDBJ databases">
        <title>Whole genome sequence of Novosphingobium resinovorum KF1.</title>
        <authorList>
            <person name="Gan H.M."/>
            <person name="Gan H.Y."/>
            <person name="Chew T.H."/>
            <person name="Savka M.A."/>
        </authorList>
    </citation>
    <scope>NUCLEOTIDE SEQUENCE [LARGE SCALE GENOMIC DNA]</scope>
    <source>
        <strain evidence="2 3">KF1</strain>
    </source>
</reference>
<dbReference type="EMBL" id="JFYZ01000001">
    <property type="protein sequence ID" value="EZP84810.1"/>
    <property type="molecule type" value="Genomic_DNA"/>
</dbReference>
<organism evidence="2 3">
    <name type="scientific">Novosphingobium resinovorum</name>
    <dbReference type="NCBI Taxonomy" id="158500"/>
    <lineage>
        <taxon>Bacteria</taxon>
        <taxon>Pseudomonadati</taxon>
        <taxon>Pseudomonadota</taxon>
        <taxon>Alphaproteobacteria</taxon>
        <taxon>Sphingomonadales</taxon>
        <taxon>Sphingomonadaceae</taxon>
        <taxon>Novosphingobium</taxon>
    </lineage>
</organism>
<name>A0A031K6F9_9SPHN</name>
<feature type="compositionally biased region" description="Basic residues" evidence="1">
    <location>
        <begin position="119"/>
        <end position="128"/>
    </location>
</feature>
<proteinExistence type="predicted"/>
<evidence type="ECO:0000256" key="1">
    <source>
        <dbReference type="SAM" id="MobiDB-lite"/>
    </source>
</evidence>
<accession>A0A031K6F9</accession>
<feature type="compositionally biased region" description="Basic and acidic residues" evidence="1">
    <location>
        <begin position="129"/>
        <end position="141"/>
    </location>
</feature>
<feature type="region of interest" description="Disordered" evidence="1">
    <location>
        <begin position="189"/>
        <end position="214"/>
    </location>
</feature>
<comment type="caution">
    <text evidence="2">The sequence shown here is derived from an EMBL/GenBank/DDBJ whole genome shotgun (WGS) entry which is preliminary data.</text>
</comment>
<evidence type="ECO:0000313" key="3">
    <source>
        <dbReference type="Proteomes" id="UP000024329"/>
    </source>
</evidence>
<dbReference type="AlphaFoldDB" id="A0A031K6F9"/>
<protein>
    <submittedName>
        <fullName evidence="2">Uncharacterized protein</fullName>
    </submittedName>
</protein>
<gene>
    <name evidence="2" type="ORF">BV97_00572</name>
</gene>
<sequence length="214" mass="23801">MQLAHAEIPAGECGPLRRGNQRIRSEHRVGVGSVQAGTQGFVFRKALASGRVTHGAARLDLYSIGKSHVAVVRVRIVIGRRLSGMAVPSPAVCRRNVWTAFPVAQRQSGSSMDAWFARSRLKPHPGPRRRPDTPERRDHSPLRMLGHITHLVTNVKSQQEPQAFVPALRHPRPAPVPDRHRTCRIVPRPLATRLPDSRARRPSAPAARHRRVGR</sequence>